<keyword evidence="4" id="KW-1185">Reference proteome</keyword>
<keyword evidence="1" id="KW-0812">Transmembrane</keyword>
<dbReference type="InterPro" id="IPR002156">
    <property type="entry name" value="RNaseH_domain"/>
</dbReference>
<keyword evidence="1" id="KW-0472">Membrane</keyword>
<dbReference type="CDD" id="cd06222">
    <property type="entry name" value="RNase_H_like"/>
    <property type="match status" value="1"/>
</dbReference>
<sequence length="233" mass="25299">MKQIWNIRHGSSLWSGYTRRHFEATNFSHIPGEAGPLDTSHCDFCLNVDGASKGNLGICGRGGCIPNSHGNVLVAFANFYGEGNNIIAETRALCDGLLLAHFLGVHLSAILYPLLTLSSRVDALLGTFIDGGELLGTCCMRISVLSLMFSDRLTRWQISLLTMLLFLCVMRFFGVCIAFLTLVRGLYLLIDRLLGTELLSTRAPEYLVYPGAPGGTAPLALQEKSNLSAATSR</sequence>
<evidence type="ECO:0000313" key="4">
    <source>
        <dbReference type="Proteomes" id="UP000652761"/>
    </source>
</evidence>
<dbReference type="Pfam" id="PF13456">
    <property type="entry name" value="RVT_3"/>
    <property type="match status" value="1"/>
</dbReference>
<organism evidence="3 4">
    <name type="scientific">Colocasia esculenta</name>
    <name type="common">Wild taro</name>
    <name type="synonym">Arum esculentum</name>
    <dbReference type="NCBI Taxonomy" id="4460"/>
    <lineage>
        <taxon>Eukaryota</taxon>
        <taxon>Viridiplantae</taxon>
        <taxon>Streptophyta</taxon>
        <taxon>Embryophyta</taxon>
        <taxon>Tracheophyta</taxon>
        <taxon>Spermatophyta</taxon>
        <taxon>Magnoliopsida</taxon>
        <taxon>Liliopsida</taxon>
        <taxon>Araceae</taxon>
        <taxon>Aroideae</taxon>
        <taxon>Colocasieae</taxon>
        <taxon>Colocasia</taxon>
    </lineage>
</organism>
<evidence type="ECO:0000259" key="2">
    <source>
        <dbReference type="Pfam" id="PF13456"/>
    </source>
</evidence>
<feature type="domain" description="RNase H type-1" evidence="2">
    <location>
        <begin position="47"/>
        <end position="106"/>
    </location>
</feature>
<gene>
    <name evidence="3" type="ORF">Taro_054559</name>
</gene>
<dbReference type="OrthoDB" id="597234at2759"/>
<dbReference type="InterPro" id="IPR036397">
    <property type="entry name" value="RNaseH_sf"/>
</dbReference>
<dbReference type="Gene3D" id="3.30.420.10">
    <property type="entry name" value="Ribonuclease H-like superfamily/Ribonuclease H"/>
    <property type="match status" value="1"/>
</dbReference>
<keyword evidence="1" id="KW-1133">Transmembrane helix</keyword>
<dbReference type="EMBL" id="NMUH01011146">
    <property type="protein sequence ID" value="MQM21519.1"/>
    <property type="molecule type" value="Genomic_DNA"/>
</dbReference>
<comment type="caution">
    <text evidence="3">The sequence shown here is derived from an EMBL/GenBank/DDBJ whole genome shotgun (WGS) entry which is preliminary data.</text>
</comment>
<dbReference type="InterPro" id="IPR044730">
    <property type="entry name" value="RNase_H-like_dom_plant"/>
</dbReference>
<accession>A0A843XP58</accession>
<feature type="transmembrane region" description="Helical" evidence="1">
    <location>
        <begin position="96"/>
        <end position="115"/>
    </location>
</feature>
<name>A0A843XP58_COLES</name>
<dbReference type="SUPFAM" id="SSF53098">
    <property type="entry name" value="Ribonuclease H-like"/>
    <property type="match status" value="1"/>
</dbReference>
<dbReference type="AlphaFoldDB" id="A0A843XP58"/>
<evidence type="ECO:0000313" key="3">
    <source>
        <dbReference type="EMBL" id="MQM21519.1"/>
    </source>
</evidence>
<dbReference type="GO" id="GO:0003676">
    <property type="term" value="F:nucleic acid binding"/>
    <property type="evidence" value="ECO:0007669"/>
    <property type="project" value="InterPro"/>
</dbReference>
<dbReference type="InterPro" id="IPR012337">
    <property type="entry name" value="RNaseH-like_sf"/>
</dbReference>
<protein>
    <recommendedName>
        <fullName evidence="2">RNase H type-1 domain-containing protein</fullName>
    </recommendedName>
</protein>
<proteinExistence type="predicted"/>
<reference evidence="3" key="1">
    <citation type="submission" date="2017-07" db="EMBL/GenBank/DDBJ databases">
        <title>Taro Niue Genome Assembly and Annotation.</title>
        <authorList>
            <person name="Atibalentja N."/>
            <person name="Keating K."/>
            <person name="Fields C.J."/>
        </authorList>
    </citation>
    <scope>NUCLEOTIDE SEQUENCE</scope>
    <source>
        <strain evidence="3">Niue_2</strain>
        <tissue evidence="3">Leaf</tissue>
    </source>
</reference>
<evidence type="ECO:0000256" key="1">
    <source>
        <dbReference type="SAM" id="Phobius"/>
    </source>
</evidence>
<dbReference type="Proteomes" id="UP000652761">
    <property type="component" value="Unassembled WGS sequence"/>
</dbReference>
<dbReference type="GO" id="GO:0004523">
    <property type="term" value="F:RNA-DNA hybrid ribonuclease activity"/>
    <property type="evidence" value="ECO:0007669"/>
    <property type="project" value="InterPro"/>
</dbReference>
<feature type="transmembrane region" description="Helical" evidence="1">
    <location>
        <begin position="158"/>
        <end position="183"/>
    </location>
</feature>